<name>A0A5E4N4I6_9HEMI</name>
<evidence type="ECO:0000313" key="2">
    <source>
        <dbReference type="EMBL" id="VVC38718.1"/>
    </source>
</evidence>
<sequence>MSQSSSKNIKAKLAATNIKDSVNIQTASLSSIQTANLNKVSTSVNTNRSDGNLASTSMDSSSLANWSQLPPLESNPEGNINVDIKPTLPPPVFIKGVISFPALCSELIEQIGVDNFSCKSSTDRLKIMTTNPTSYRTLIHFLKNQKAEYHTYQLKEDKPT</sequence>
<evidence type="ECO:0000313" key="3">
    <source>
        <dbReference type="Proteomes" id="UP000325440"/>
    </source>
</evidence>
<accession>A0A5E4N4I6</accession>
<feature type="compositionally biased region" description="Polar residues" evidence="1">
    <location>
        <begin position="42"/>
        <end position="68"/>
    </location>
</feature>
<gene>
    <name evidence="2" type="ORF">CINCED_3A019214</name>
</gene>
<proteinExistence type="predicted"/>
<feature type="region of interest" description="Disordered" evidence="1">
    <location>
        <begin position="42"/>
        <end position="80"/>
    </location>
</feature>
<protein>
    <recommendedName>
        <fullName evidence="4">Pre-C2HC domain-containing protein</fullName>
    </recommendedName>
</protein>
<dbReference type="Proteomes" id="UP000325440">
    <property type="component" value="Unassembled WGS sequence"/>
</dbReference>
<dbReference type="EMBL" id="CABPRJ010001494">
    <property type="protein sequence ID" value="VVC38718.1"/>
    <property type="molecule type" value="Genomic_DNA"/>
</dbReference>
<dbReference type="AlphaFoldDB" id="A0A5E4N4I6"/>
<keyword evidence="3" id="KW-1185">Reference proteome</keyword>
<dbReference type="OrthoDB" id="6593055at2759"/>
<organism evidence="2 3">
    <name type="scientific">Cinara cedri</name>
    <dbReference type="NCBI Taxonomy" id="506608"/>
    <lineage>
        <taxon>Eukaryota</taxon>
        <taxon>Metazoa</taxon>
        <taxon>Ecdysozoa</taxon>
        <taxon>Arthropoda</taxon>
        <taxon>Hexapoda</taxon>
        <taxon>Insecta</taxon>
        <taxon>Pterygota</taxon>
        <taxon>Neoptera</taxon>
        <taxon>Paraneoptera</taxon>
        <taxon>Hemiptera</taxon>
        <taxon>Sternorrhyncha</taxon>
        <taxon>Aphidomorpha</taxon>
        <taxon>Aphidoidea</taxon>
        <taxon>Aphididae</taxon>
        <taxon>Lachninae</taxon>
        <taxon>Cinara</taxon>
    </lineage>
</organism>
<evidence type="ECO:0008006" key="4">
    <source>
        <dbReference type="Google" id="ProtNLM"/>
    </source>
</evidence>
<evidence type="ECO:0000256" key="1">
    <source>
        <dbReference type="SAM" id="MobiDB-lite"/>
    </source>
</evidence>
<reference evidence="2 3" key="1">
    <citation type="submission" date="2019-08" db="EMBL/GenBank/DDBJ databases">
        <authorList>
            <person name="Alioto T."/>
            <person name="Alioto T."/>
            <person name="Gomez Garrido J."/>
        </authorList>
    </citation>
    <scope>NUCLEOTIDE SEQUENCE [LARGE SCALE GENOMIC DNA]</scope>
</reference>